<keyword evidence="3" id="KW-1185">Reference proteome</keyword>
<proteinExistence type="predicted"/>
<accession>A0A4Z2GQY6</accession>
<comment type="caution">
    <text evidence="2">The sequence shown here is derived from an EMBL/GenBank/DDBJ whole genome shotgun (WGS) entry which is preliminary data.</text>
</comment>
<protein>
    <submittedName>
        <fullName evidence="2">Uncharacterized protein</fullName>
    </submittedName>
</protein>
<reference evidence="2 3" key="1">
    <citation type="submission" date="2019-03" db="EMBL/GenBank/DDBJ databases">
        <title>First draft genome of Liparis tanakae, snailfish: a comprehensive survey of snailfish specific genes.</title>
        <authorList>
            <person name="Kim W."/>
            <person name="Song I."/>
            <person name="Jeong J.-H."/>
            <person name="Kim D."/>
            <person name="Kim S."/>
            <person name="Ryu S."/>
            <person name="Song J.Y."/>
            <person name="Lee S.K."/>
        </authorList>
    </citation>
    <scope>NUCLEOTIDE SEQUENCE [LARGE SCALE GENOMIC DNA]</scope>
    <source>
        <tissue evidence="2">Muscle</tissue>
    </source>
</reference>
<name>A0A4Z2GQY6_9TELE</name>
<dbReference type="EMBL" id="SRLO01000437">
    <property type="protein sequence ID" value="TNN56088.1"/>
    <property type="molecule type" value="Genomic_DNA"/>
</dbReference>
<feature type="compositionally biased region" description="Polar residues" evidence="1">
    <location>
        <begin position="89"/>
        <end position="99"/>
    </location>
</feature>
<feature type="region of interest" description="Disordered" evidence="1">
    <location>
        <begin position="70"/>
        <end position="99"/>
    </location>
</feature>
<sequence length="99" mass="11034">MVGSVRLDKHRSNNTDREMEMYSGRTVMLQATLQKVQQQNTSLCIMAVRMYRTCAFSGTPAEVLPLSFPYGGRAPQQSSLSPALANPVSRCQNHTQNKD</sequence>
<dbReference type="AlphaFoldDB" id="A0A4Z2GQY6"/>
<evidence type="ECO:0000256" key="1">
    <source>
        <dbReference type="SAM" id="MobiDB-lite"/>
    </source>
</evidence>
<gene>
    <name evidence="2" type="ORF">EYF80_033719</name>
</gene>
<organism evidence="2 3">
    <name type="scientific">Liparis tanakae</name>
    <name type="common">Tanaka's snailfish</name>
    <dbReference type="NCBI Taxonomy" id="230148"/>
    <lineage>
        <taxon>Eukaryota</taxon>
        <taxon>Metazoa</taxon>
        <taxon>Chordata</taxon>
        <taxon>Craniata</taxon>
        <taxon>Vertebrata</taxon>
        <taxon>Euteleostomi</taxon>
        <taxon>Actinopterygii</taxon>
        <taxon>Neopterygii</taxon>
        <taxon>Teleostei</taxon>
        <taxon>Neoteleostei</taxon>
        <taxon>Acanthomorphata</taxon>
        <taxon>Eupercaria</taxon>
        <taxon>Perciformes</taxon>
        <taxon>Cottioidei</taxon>
        <taxon>Cottales</taxon>
        <taxon>Liparidae</taxon>
        <taxon>Liparis</taxon>
    </lineage>
</organism>
<dbReference type="Proteomes" id="UP000314294">
    <property type="component" value="Unassembled WGS sequence"/>
</dbReference>
<evidence type="ECO:0000313" key="3">
    <source>
        <dbReference type="Proteomes" id="UP000314294"/>
    </source>
</evidence>
<evidence type="ECO:0000313" key="2">
    <source>
        <dbReference type="EMBL" id="TNN56088.1"/>
    </source>
</evidence>